<dbReference type="SUPFAM" id="SSF116734">
    <property type="entry name" value="DNA methylase specificity domain"/>
    <property type="match status" value="1"/>
</dbReference>
<feature type="domain" description="Type I restriction modification DNA specificity" evidence="4">
    <location>
        <begin position="37"/>
        <end position="179"/>
    </location>
</feature>
<proteinExistence type="inferred from homology"/>
<dbReference type="EMBL" id="BJZK01000009">
    <property type="protein sequence ID" value="GEO71894.1"/>
    <property type="molecule type" value="Genomic_DNA"/>
</dbReference>
<accession>A0ABQ0WVJ2</accession>
<sequence length="180" mass="20486">MLVNSWEQRKLGDNSVIKGRLGWKNLKHEEYTVSGPSMVSGRYIESGEIDWQSVDHIPEWRYEESPEIMLQNGDIIFTKDGSRLGNPAVISNLQIKATINSTMMLVRTDKTISPYFLYQVLRGSLFERLIHQKVSGSGIPHLFQVDMNKFIFKSPTIAEQSLVSELLSRLDATIASNQQQ</sequence>
<dbReference type="Gene3D" id="3.90.220.20">
    <property type="entry name" value="DNA methylase specificity domains"/>
    <property type="match status" value="1"/>
</dbReference>
<organism evidence="5 6">
    <name type="scientific">Levilactobacillus zymae</name>
    <dbReference type="NCBI Taxonomy" id="267363"/>
    <lineage>
        <taxon>Bacteria</taxon>
        <taxon>Bacillati</taxon>
        <taxon>Bacillota</taxon>
        <taxon>Bacilli</taxon>
        <taxon>Lactobacillales</taxon>
        <taxon>Lactobacillaceae</taxon>
        <taxon>Levilactobacillus</taxon>
    </lineage>
</organism>
<keyword evidence="2" id="KW-0680">Restriction system</keyword>
<keyword evidence="3" id="KW-0238">DNA-binding</keyword>
<evidence type="ECO:0000256" key="1">
    <source>
        <dbReference type="ARBA" id="ARBA00010923"/>
    </source>
</evidence>
<protein>
    <recommendedName>
        <fullName evidence="4">Type I restriction modification DNA specificity domain-containing protein</fullName>
    </recommendedName>
</protein>
<evidence type="ECO:0000259" key="4">
    <source>
        <dbReference type="Pfam" id="PF01420"/>
    </source>
</evidence>
<comment type="similarity">
    <text evidence="1">Belongs to the type-I restriction system S methylase family.</text>
</comment>
<evidence type="ECO:0000313" key="6">
    <source>
        <dbReference type="Proteomes" id="UP000321794"/>
    </source>
</evidence>
<comment type="caution">
    <text evidence="5">The sequence shown here is derived from an EMBL/GenBank/DDBJ whole genome shotgun (WGS) entry which is preliminary data.</text>
</comment>
<reference evidence="5 6" key="1">
    <citation type="submission" date="2019-07" db="EMBL/GenBank/DDBJ databases">
        <title>Whole genome shotgun sequence of Lactobacillus zymae NBRC 107157.</title>
        <authorList>
            <person name="Hosoyama A."/>
            <person name="Uohara A."/>
            <person name="Ohji S."/>
            <person name="Ichikawa N."/>
        </authorList>
    </citation>
    <scope>NUCLEOTIDE SEQUENCE [LARGE SCALE GENOMIC DNA]</scope>
    <source>
        <strain evidence="5 6">NBRC 107157</strain>
    </source>
</reference>
<keyword evidence="6" id="KW-1185">Reference proteome</keyword>
<dbReference type="PANTHER" id="PTHR30408:SF12">
    <property type="entry name" value="TYPE I RESTRICTION ENZYME MJAVIII SPECIFICITY SUBUNIT"/>
    <property type="match status" value="1"/>
</dbReference>
<evidence type="ECO:0000313" key="5">
    <source>
        <dbReference type="EMBL" id="GEO71894.1"/>
    </source>
</evidence>
<dbReference type="InterPro" id="IPR000055">
    <property type="entry name" value="Restrct_endonuc_typeI_TRD"/>
</dbReference>
<dbReference type="InterPro" id="IPR044946">
    <property type="entry name" value="Restrct_endonuc_typeI_TRD_sf"/>
</dbReference>
<dbReference type="Proteomes" id="UP000321794">
    <property type="component" value="Unassembled WGS sequence"/>
</dbReference>
<name>A0ABQ0WVJ2_9LACO</name>
<dbReference type="PANTHER" id="PTHR30408">
    <property type="entry name" value="TYPE-1 RESTRICTION ENZYME ECOKI SPECIFICITY PROTEIN"/>
    <property type="match status" value="1"/>
</dbReference>
<gene>
    <name evidence="5" type="ORF">LZY01_10620</name>
</gene>
<dbReference type="Pfam" id="PF01420">
    <property type="entry name" value="Methylase_S"/>
    <property type="match status" value="1"/>
</dbReference>
<dbReference type="InterPro" id="IPR052021">
    <property type="entry name" value="Type-I_RS_S_subunit"/>
</dbReference>
<evidence type="ECO:0000256" key="3">
    <source>
        <dbReference type="ARBA" id="ARBA00023125"/>
    </source>
</evidence>
<evidence type="ECO:0000256" key="2">
    <source>
        <dbReference type="ARBA" id="ARBA00022747"/>
    </source>
</evidence>